<feature type="compositionally biased region" description="Polar residues" evidence="1">
    <location>
        <begin position="70"/>
        <end position="84"/>
    </location>
</feature>
<accession>A0A166IST9</accession>
<organism evidence="2">
    <name type="scientific">Daucus carota subsp. sativus</name>
    <name type="common">Carrot</name>
    <dbReference type="NCBI Taxonomy" id="79200"/>
    <lineage>
        <taxon>Eukaryota</taxon>
        <taxon>Viridiplantae</taxon>
        <taxon>Streptophyta</taxon>
        <taxon>Embryophyta</taxon>
        <taxon>Tracheophyta</taxon>
        <taxon>Spermatophyta</taxon>
        <taxon>Magnoliopsida</taxon>
        <taxon>eudicotyledons</taxon>
        <taxon>Gunneridae</taxon>
        <taxon>Pentapetalae</taxon>
        <taxon>asterids</taxon>
        <taxon>campanulids</taxon>
        <taxon>Apiales</taxon>
        <taxon>Apiaceae</taxon>
        <taxon>Apioideae</taxon>
        <taxon>Scandiceae</taxon>
        <taxon>Daucinae</taxon>
        <taxon>Daucus</taxon>
        <taxon>Daucus sect. Daucus</taxon>
    </lineage>
</organism>
<evidence type="ECO:0000256" key="1">
    <source>
        <dbReference type="SAM" id="MobiDB-lite"/>
    </source>
</evidence>
<feature type="compositionally biased region" description="Basic residues" evidence="1">
    <location>
        <begin position="111"/>
        <end position="122"/>
    </location>
</feature>
<evidence type="ECO:0000313" key="4">
    <source>
        <dbReference type="Proteomes" id="UP000077755"/>
    </source>
</evidence>
<dbReference type="EMBL" id="CP093343">
    <property type="protein sequence ID" value="WOG85195.1"/>
    <property type="molecule type" value="Genomic_DNA"/>
</dbReference>
<dbReference type="EMBL" id="LNRQ01000001">
    <property type="protein sequence ID" value="KZN11449.1"/>
    <property type="molecule type" value="Genomic_DNA"/>
</dbReference>
<feature type="region of interest" description="Disordered" evidence="1">
    <location>
        <begin position="57"/>
        <end position="122"/>
    </location>
</feature>
<evidence type="ECO:0000313" key="2">
    <source>
        <dbReference type="EMBL" id="KZN11449.1"/>
    </source>
</evidence>
<dbReference type="Proteomes" id="UP000077755">
    <property type="component" value="Chromosome 1"/>
</dbReference>
<protein>
    <submittedName>
        <fullName evidence="2">Uncharacterized protein</fullName>
    </submittedName>
</protein>
<reference evidence="2" key="1">
    <citation type="journal article" date="2016" name="Nat. Genet.">
        <title>A high-quality carrot genome assembly provides new insights into carotenoid accumulation and asterid genome evolution.</title>
        <authorList>
            <person name="Iorizzo M."/>
            <person name="Ellison S."/>
            <person name="Senalik D."/>
            <person name="Zeng P."/>
            <person name="Satapoomin P."/>
            <person name="Huang J."/>
            <person name="Bowman M."/>
            <person name="Iovene M."/>
            <person name="Sanseverino W."/>
            <person name="Cavagnaro P."/>
            <person name="Yildiz M."/>
            <person name="Macko-Podgorni A."/>
            <person name="Moranska E."/>
            <person name="Grzebelus E."/>
            <person name="Grzebelus D."/>
            <person name="Ashrafi H."/>
            <person name="Zheng Z."/>
            <person name="Cheng S."/>
            <person name="Spooner D."/>
            <person name="Van Deynze A."/>
            <person name="Simon P."/>
        </authorList>
    </citation>
    <scope>NUCLEOTIDE SEQUENCE [LARGE SCALE GENOMIC DNA]</scope>
    <source>
        <tissue evidence="2">Leaf</tissue>
    </source>
</reference>
<keyword evidence="4" id="KW-1185">Reference proteome</keyword>
<name>A0A166IST9_DAUCS</name>
<dbReference type="AlphaFoldDB" id="A0A166IST9"/>
<feature type="compositionally biased region" description="Low complexity" evidence="1">
    <location>
        <begin position="59"/>
        <end position="69"/>
    </location>
</feature>
<proteinExistence type="predicted"/>
<gene>
    <name evidence="2" type="ORF">DCAR_004105</name>
    <name evidence="3" type="ORF">DCAR_0104383</name>
</gene>
<evidence type="ECO:0000313" key="3">
    <source>
        <dbReference type="EMBL" id="WOG85195.1"/>
    </source>
</evidence>
<dbReference type="Gramene" id="KZN11449">
    <property type="protein sequence ID" value="KZN11449"/>
    <property type="gene ID" value="DCAR_004105"/>
</dbReference>
<reference evidence="3" key="2">
    <citation type="submission" date="2022-03" db="EMBL/GenBank/DDBJ databases">
        <title>Draft title - Genomic analysis of global carrot germplasm unveils the trajectory of domestication and the origin of high carotenoid orange carrot.</title>
        <authorList>
            <person name="Iorizzo M."/>
            <person name="Ellison S."/>
            <person name="Senalik D."/>
            <person name="Macko-Podgorni A."/>
            <person name="Grzebelus D."/>
            <person name="Bostan H."/>
            <person name="Rolling W."/>
            <person name="Curaba J."/>
            <person name="Simon P."/>
        </authorList>
    </citation>
    <scope>NUCLEOTIDE SEQUENCE</scope>
    <source>
        <tissue evidence="3">Leaf</tissue>
    </source>
</reference>
<sequence>MQKRDHDIYSAQFPMIIANYLSCSRARPGTGLYFIFLTITHKFFATSSYKGGCEIRLYSSHPSSTPHSPYQSGTVEPRQSVSQSGKRRKTTLPFITEDGTDEDETEPHVHPPQKMKDAHKRRPASSLLVMINEMPPAETRDSIPSVYEIPL</sequence>